<reference evidence="1 3" key="2">
    <citation type="journal article" date="2018" name="Plant J.">
        <title>The Physcomitrella patens chromosome-scale assembly reveals moss genome structure and evolution.</title>
        <authorList>
            <person name="Lang D."/>
            <person name="Ullrich K.K."/>
            <person name="Murat F."/>
            <person name="Fuchs J."/>
            <person name="Jenkins J."/>
            <person name="Haas F.B."/>
            <person name="Piednoel M."/>
            <person name="Gundlach H."/>
            <person name="Van Bel M."/>
            <person name="Meyberg R."/>
            <person name="Vives C."/>
            <person name="Morata J."/>
            <person name="Symeonidi A."/>
            <person name="Hiss M."/>
            <person name="Muchero W."/>
            <person name="Kamisugi Y."/>
            <person name="Saleh O."/>
            <person name="Blanc G."/>
            <person name="Decker E.L."/>
            <person name="van Gessel N."/>
            <person name="Grimwood J."/>
            <person name="Hayes R.D."/>
            <person name="Graham S.W."/>
            <person name="Gunter L.E."/>
            <person name="McDaniel S.F."/>
            <person name="Hoernstein S.N.W."/>
            <person name="Larsson A."/>
            <person name="Li F.W."/>
            <person name="Perroud P.F."/>
            <person name="Phillips J."/>
            <person name="Ranjan P."/>
            <person name="Rokshar D.S."/>
            <person name="Rothfels C.J."/>
            <person name="Schneider L."/>
            <person name="Shu S."/>
            <person name="Stevenson D.W."/>
            <person name="Thummler F."/>
            <person name="Tillich M."/>
            <person name="Villarreal Aguilar J.C."/>
            <person name="Widiez T."/>
            <person name="Wong G.K."/>
            <person name="Wymore A."/>
            <person name="Zhang Y."/>
            <person name="Zimmer A.D."/>
            <person name="Quatrano R.S."/>
            <person name="Mayer K.F.X."/>
            <person name="Goodstein D."/>
            <person name="Casacuberta J.M."/>
            <person name="Vandepoele K."/>
            <person name="Reski R."/>
            <person name="Cuming A.C."/>
            <person name="Tuskan G.A."/>
            <person name="Maumus F."/>
            <person name="Salse J."/>
            <person name="Schmutz J."/>
            <person name="Rensing S.A."/>
        </authorList>
    </citation>
    <scope>NUCLEOTIDE SEQUENCE [LARGE SCALE GENOMIC DNA]</scope>
    <source>
        <strain evidence="2 3">cv. Gransden 2004</strain>
    </source>
</reference>
<dbReference type="EnsemblPlants" id="Pp3c11_5620V3.1">
    <property type="protein sequence ID" value="PAC:32959703.CDS.1"/>
    <property type="gene ID" value="Pp3c11_5620"/>
</dbReference>
<dbReference type="AlphaFoldDB" id="A0A2K1JTL6"/>
<reference evidence="2" key="3">
    <citation type="submission" date="2020-12" db="UniProtKB">
        <authorList>
            <consortium name="EnsemblPlants"/>
        </authorList>
    </citation>
    <scope>IDENTIFICATION</scope>
</reference>
<gene>
    <name evidence="1" type="ORF">PHYPA_014637</name>
</gene>
<dbReference type="Proteomes" id="UP000006727">
    <property type="component" value="Chromosome 11"/>
</dbReference>
<organism evidence="1">
    <name type="scientific">Physcomitrium patens</name>
    <name type="common">Spreading-leaved earth moss</name>
    <name type="synonym">Physcomitrella patens</name>
    <dbReference type="NCBI Taxonomy" id="3218"/>
    <lineage>
        <taxon>Eukaryota</taxon>
        <taxon>Viridiplantae</taxon>
        <taxon>Streptophyta</taxon>
        <taxon>Embryophyta</taxon>
        <taxon>Bryophyta</taxon>
        <taxon>Bryophytina</taxon>
        <taxon>Bryopsida</taxon>
        <taxon>Funariidae</taxon>
        <taxon>Funariales</taxon>
        <taxon>Funariaceae</taxon>
        <taxon>Physcomitrium</taxon>
    </lineage>
</organism>
<evidence type="ECO:0000313" key="3">
    <source>
        <dbReference type="Proteomes" id="UP000006727"/>
    </source>
</evidence>
<name>A0A2K1JTL6_PHYPA</name>
<dbReference type="Gramene" id="Pp3c11_5620V3.3">
    <property type="protein sequence ID" value="PAC:32959704.CDS.1"/>
    <property type="gene ID" value="Pp3c11_5620"/>
</dbReference>
<sequence>MTSICPRPHILQATLDPWVQTIADPSRAVGFVCWMVCIGDIDGGFEGNDRSRGLASALSGAPIPWGVTSAIPMEVIDPSVATMAPAISGPTSFAPSARHTHEVWPVARLIMVDLSCWPWCGRKE</sequence>
<keyword evidence="3" id="KW-1185">Reference proteome</keyword>
<dbReference type="EnsemblPlants" id="Pp3c11_5620V3.3">
    <property type="protein sequence ID" value="PAC:32959704.CDS.1"/>
    <property type="gene ID" value="Pp3c11_5620"/>
</dbReference>
<reference evidence="1 3" key="1">
    <citation type="journal article" date="2008" name="Science">
        <title>The Physcomitrella genome reveals evolutionary insights into the conquest of land by plants.</title>
        <authorList>
            <person name="Rensing S."/>
            <person name="Lang D."/>
            <person name="Zimmer A."/>
            <person name="Terry A."/>
            <person name="Salamov A."/>
            <person name="Shapiro H."/>
            <person name="Nishiyama T."/>
            <person name="Perroud P.-F."/>
            <person name="Lindquist E."/>
            <person name="Kamisugi Y."/>
            <person name="Tanahashi T."/>
            <person name="Sakakibara K."/>
            <person name="Fujita T."/>
            <person name="Oishi K."/>
            <person name="Shin-I T."/>
            <person name="Kuroki Y."/>
            <person name="Toyoda A."/>
            <person name="Suzuki Y."/>
            <person name="Hashimoto A."/>
            <person name="Yamaguchi K."/>
            <person name="Sugano A."/>
            <person name="Kohara Y."/>
            <person name="Fujiyama A."/>
            <person name="Anterola A."/>
            <person name="Aoki S."/>
            <person name="Ashton N."/>
            <person name="Barbazuk W.B."/>
            <person name="Barker E."/>
            <person name="Bennetzen J."/>
            <person name="Bezanilla M."/>
            <person name="Blankenship R."/>
            <person name="Cho S.H."/>
            <person name="Dutcher S."/>
            <person name="Estelle M."/>
            <person name="Fawcett J.A."/>
            <person name="Gundlach H."/>
            <person name="Hanada K."/>
            <person name="Heyl A."/>
            <person name="Hicks K.A."/>
            <person name="Hugh J."/>
            <person name="Lohr M."/>
            <person name="Mayer K."/>
            <person name="Melkozernov A."/>
            <person name="Murata T."/>
            <person name="Nelson D."/>
            <person name="Pils B."/>
            <person name="Prigge M."/>
            <person name="Reiss B."/>
            <person name="Renner T."/>
            <person name="Rombauts S."/>
            <person name="Rushton P."/>
            <person name="Sanderfoot A."/>
            <person name="Schween G."/>
            <person name="Shiu S.-H."/>
            <person name="Stueber K."/>
            <person name="Theodoulou F.L."/>
            <person name="Tu H."/>
            <person name="Van de Peer Y."/>
            <person name="Verrier P.J."/>
            <person name="Waters E."/>
            <person name="Wood A."/>
            <person name="Yang L."/>
            <person name="Cove D."/>
            <person name="Cuming A."/>
            <person name="Hasebe M."/>
            <person name="Lucas S."/>
            <person name="Mishler D.B."/>
            <person name="Reski R."/>
            <person name="Grigoriev I."/>
            <person name="Quatrano R.S."/>
            <person name="Boore J.L."/>
        </authorList>
    </citation>
    <scope>NUCLEOTIDE SEQUENCE [LARGE SCALE GENOMIC DNA]</scope>
    <source>
        <strain evidence="2 3">cv. Gransden 2004</strain>
    </source>
</reference>
<dbReference type="Gramene" id="Pp3c11_5620V3.1">
    <property type="protein sequence ID" value="PAC:32959703.CDS.1"/>
    <property type="gene ID" value="Pp3c11_5620"/>
</dbReference>
<dbReference type="PaxDb" id="3218-PP1S389_16V6.1"/>
<dbReference type="EMBL" id="ABEU02000011">
    <property type="protein sequence ID" value="PNR44867.1"/>
    <property type="molecule type" value="Genomic_DNA"/>
</dbReference>
<protein>
    <submittedName>
        <fullName evidence="1 2">Uncharacterized protein</fullName>
    </submittedName>
</protein>
<evidence type="ECO:0000313" key="2">
    <source>
        <dbReference type="EnsemblPlants" id="PAC:32959703.CDS.1"/>
    </source>
</evidence>
<proteinExistence type="predicted"/>
<accession>A0A2K1JTL6</accession>
<evidence type="ECO:0000313" key="1">
    <source>
        <dbReference type="EMBL" id="PNR44867.1"/>
    </source>
</evidence>